<organism evidence="10 11">
    <name type="scientific">Facklamia hominis</name>
    <dbReference type="NCBI Taxonomy" id="178214"/>
    <lineage>
        <taxon>Bacteria</taxon>
        <taxon>Bacillati</taxon>
        <taxon>Bacillota</taxon>
        <taxon>Bacilli</taxon>
        <taxon>Lactobacillales</taxon>
        <taxon>Aerococcaceae</taxon>
        <taxon>Facklamia</taxon>
    </lineage>
</organism>
<evidence type="ECO:0000259" key="9">
    <source>
        <dbReference type="Pfam" id="PF16363"/>
    </source>
</evidence>
<keyword evidence="7 8" id="KW-0413">Isomerase</keyword>
<comment type="catalytic activity">
    <reaction evidence="1 8">
        <text>UDP-alpha-D-glucose = UDP-alpha-D-galactose</text>
        <dbReference type="Rhea" id="RHEA:22168"/>
        <dbReference type="ChEBI" id="CHEBI:58885"/>
        <dbReference type="ChEBI" id="CHEBI:66914"/>
        <dbReference type="EC" id="5.1.3.2"/>
    </reaction>
</comment>
<dbReference type="Pfam" id="PF16363">
    <property type="entry name" value="GDP_Man_Dehyd"/>
    <property type="match status" value="1"/>
</dbReference>
<comment type="caution">
    <text evidence="10">The sequence shown here is derived from an EMBL/GenBank/DDBJ whole genome shotgun (WGS) entry which is preliminary data.</text>
</comment>
<dbReference type="InterPro" id="IPR036291">
    <property type="entry name" value="NAD(P)-bd_dom_sf"/>
</dbReference>
<dbReference type="AlphaFoldDB" id="A0AAJ1Q6X2"/>
<evidence type="ECO:0000313" key="11">
    <source>
        <dbReference type="Proteomes" id="UP001229251"/>
    </source>
</evidence>
<keyword evidence="6 8" id="KW-0520">NAD</keyword>
<dbReference type="CDD" id="cd05247">
    <property type="entry name" value="UDP_G4E_1_SDR_e"/>
    <property type="match status" value="1"/>
</dbReference>
<dbReference type="Gene3D" id="3.40.50.720">
    <property type="entry name" value="NAD(P)-binding Rossmann-like Domain"/>
    <property type="match status" value="1"/>
</dbReference>
<dbReference type="RefSeq" id="WP_285066280.1">
    <property type="nucleotide sequence ID" value="NZ_JASOOE010000016.1"/>
</dbReference>
<dbReference type="GO" id="GO:0006012">
    <property type="term" value="P:galactose metabolic process"/>
    <property type="evidence" value="ECO:0007669"/>
    <property type="project" value="InterPro"/>
</dbReference>
<accession>A0AAJ1Q6X2</accession>
<dbReference type="NCBIfam" id="NF007956">
    <property type="entry name" value="PRK10675.1"/>
    <property type="match status" value="1"/>
</dbReference>
<evidence type="ECO:0000256" key="3">
    <source>
        <dbReference type="ARBA" id="ARBA00007637"/>
    </source>
</evidence>
<comment type="similarity">
    <text evidence="3 8">Belongs to the NAD(P)-dependent epimerase/dehydratase family.</text>
</comment>
<reference evidence="10" key="1">
    <citation type="submission" date="2023-05" db="EMBL/GenBank/DDBJ databases">
        <title>Cataloging the Phylogenetic Diversity of Human Bladder Bacteria.</title>
        <authorList>
            <person name="Du J."/>
        </authorList>
    </citation>
    <scope>NUCLEOTIDE SEQUENCE</scope>
    <source>
        <strain evidence="10">UMB1231</strain>
    </source>
</reference>
<dbReference type="NCBIfam" id="TIGR01179">
    <property type="entry name" value="galE"/>
    <property type="match status" value="1"/>
</dbReference>
<evidence type="ECO:0000256" key="2">
    <source>
        <dbReference type="ARBA" id="ARBA00001911"/>
    </source>
</evidence>
<dbReference type="PANTHER" id="PTHR43725:SF47">
    <property type="entry name" value="UDP-GLUCOSE 4-EPIMERASE"/>
    <property type="match status" value="1"/>
</dbReference>
<dbReference type="Proteomes" id="UP001229251">
    <property type="component" value="Unassembled WGS sequence"/>
</dbReference>
<evidence type="ECO:0000256" key="6">
    <source>
        <dbReference type="ARBA" id="ARBA00023027"/>
    </source>
</evidence>
<evidence type="ECO:0000256" key="8">
    <source>
        <dbReference type="RuleBase" id="RU366046"/>
    </source>
</evidence>
<keyword evidence="8" id="KW-0119">Carbohydrate metabolism</keyword>
<gene>
    <name evidence="10" type="primary">galE</name>
    <name evidence="10" type="ORF">QP433_07585</name>
</gene>
<dbReference type="GO" id="GO:0005829">
    <property type="term" value="C:cytosol"/>
    <property type="evidence" value="ECO:0007669"/>
    <property type="project" value="TreeGrafter"/>
</dbReference>
<evidence type="ECO:0000256" key="4">
    <source>
        <dbReference type="ARBA" id="ARBA00013189"/>
    </source>
</evidence>
<proteinExistence type="inferred from homology"/>
<dbReference type="InterPro" id="IPR005886">
    <property type="entry name" value="UDP_G4E"/>
</dbReference>
<dbReference type="PRINTS" id="PR01713">
    <property type="entry name" value="NUCEPIMERASE"/>
</dbReference>
<evidence type="ECO:0000256" key="7">
    <source>
        <dbReference type="ARBA" id="ARBA00023235"/>
    </source>
</evidence>
<feature type="domain" description="NAD(P)-binding" evidence="9">
    <location>
        <begin position="4"/>
        <end position="324"/>
    </location>
</feature>
<comment type="subunit">
    <text evidence="8">Homodimer.</text>
</comment>
<dbReference type="EMBL" id="JASOOE010000016">
    <property type="protein sequence ID" value="MDK7187839.1"/>
    <property type="molecule type" value="Genomic_DNA"/>
</dbReference>
<dbReference type="EC" id="5.1.3.2" evidence="4 8"/>
<dbReference type="GO" id="GO:0003978">
    <property type="term" value="F:UDP-glucose 4-epimerase activity"/>
    <property type="evidence" value="ECO:0007669"/>
    <property type="project" value="UniProtKB-UniRule"/>
</dbReference>
<protein>
    <recommendedName>
        <fullName evidence="5 8">UDP-glucose 4-epimerase</fullName>
        <ecNumber evidence="4 8">5.1.3.2</ecNumber>
    </recommendedName>
</protein>
<evidence type="ECO:0000256" key="5">
    <source>
        <dbReference type="ARBA" id="ARBA00018569"/>
    </source>
</evidence>
<name>A0AAJ1Q6X2_9LACT</name>
<evidence type="ECO:0000313" key="10">
    <source>
        <dbReference type="EMBL" id="MDK7187839.1"/>
    </source>
</evidence>
<sequence length="340" mass="37569">MAILVTGATGYIGSHTVVELLNEGQEVVLVDNFYNSKPEVLNRLKTITGQDLCFYEADILDKTAMRQIFNEQDIDLVIHFAAYKAVGESVAKPLAYYHNNVGGTIALLEVMQEVGVKHIIFSSSATVYGESNPVPFKESMPTFTATNPYGYSKVVIEHILEDLVVADPTWSVTLLRYFNPIGAHPSGLIGEEPQGIPNNIMPYLTQVAIGKLPELKIFGDQYPTPDGTGVRDYIHVVDLALGHVKAVADNLQSEGVKIYNLGTGKGYSVLDLVKAFEEASQVKIPYSIVDPRPGDIAASYADPSLAKEKLDWQAQYDLVDMCRDSWNWQHKNPKGYLQEK</sequence>
<dbReference type="SUPFAM" id="SSF51735">
    <property type="entry name" value="NAD(P)-binding Rossmann-fold domains"/>
    <property type="match status" value="1"/>
</dbReference>
<evidence type="ECO:0000256" key="1">
    <source>
        <dbReference type="ARBA" id="ARBA00000083"/>
    </source>
</evidence>
<comment type="pathway">
    <text evidence="8">Carbohydrate metabolism; galactose metabolism.</text>
</comment>
<dbReference type="Gene3D" id="3.90.25.10">
    <property type="entry name" value="UDP-galactose 4-epimerase, domain 1"/>
    <property type="match status" value="1"/>
</dbReference>
<comment type="cofactor">
    <cofactor evidence="2 8">
        <name>NAD(+)</name>
        <dbReference type="ChEBI" id="CHEBI:57540"/>
    </cofactor>
</comment>
<dbReference type="InterPro" id="IPR016040">
    <property type="entry name" value="NAD(P)-bd_dom"/>
</dbReference>
<dbReference type="PANTHER" id="PTHR43725">
    <property type="entry name" value="UDP-GLUCOSE 4-EPIMERASE"/>
    <property type="match status" value="1"/>
</dbReference>